<dbReference type="Proteomes" id="UP000070376">
    <property type="component" value="Unassembled WGS sequence"/>
</dbReference>
<dbReference type="Pfam" id="PF17770">
    <property type="entry name" value="RNase_J_C"/>
    <property type="match status" value="1"/>
</dbReference>
<evidence type="ECO:0000256" key="14">
    <source>
        <dbReference type="PIRSR" id="PIRSR004803-1"/>
    </source>
</evidence>
<dbReference type="InterPro" id="IPR011108">
    <property type="entry name" value="RMMBL"/>
</dbReference>
<keyword evidence="10 12" id="KW-0694">RNA-binding</keyword>
<evidence type="ECO:0000256" key="16">
    <source>
        <dbReference type="PIRSR" id="PIRSR004803-3"/>
    </source>
</evidence>
<keyword evidence="9 12" id="KW-0269">Exonuclease</keyword>
<evidence type="ECO:0000256" key="2">
    <source>
        <dbReference type="ARBA" id="ARBA00022490"/>
    </source>
</evidence>
<feature type="binding site" evidence="16">
    <location>
        <position position="74"/>
    </location>
    <ligand>
        <name>Zn(2+)</name>
        <dbReference type="ChEBI" id="CHEBI:29105"/>
        <label>1</label>
        <note>catalytic</note>
    </ligand>
</feature>
<comment type="caution">
    <text evidence="18">The sequence shown here is derived from an EMBL/GenBank/DDBJ whole genome shotgun (WGS) entry which is preliminary data.</text>
</comment>
<dbReference type="InterPro" id="IPR030854">
    <property type="entry name" value="RNase_J_bac"/>
</dbReference>
<evidence type="ECO:0000259" key="17">
    <source>
        <dbReference type="SMART" id="SM00849"/>
    </source>
</evidence>
<dbReference type="FunFam" id="3.10.20.580:FF:000001">
    <property type="entry name" value="Ribonuclease J"/>
    <property type="match status" value="1"/>
</dbReference>
<evidence type="ECO:0000256" key="10">
    <source>
        <dbReference type="ARBA" id="ARBA00022884"/>
    </source>
</evidence>
<evidence type="ECO:0000256" key="9">
    <source>
        <dbReference type="ARBA" id="ARBA00022839"/>
    </source>
</evidence>
<dbReference type="SMART" id="SM00849">
    <property type="entry name" value="Lactamase_B"/>
    <property type="match status" value="1"/>
</dbReference>
<proteinExistence type="inferred from homology"/>
<dbReference type="Pfam" id="PF07521">
    <property type="entry name" value="RMMBL"/>
    <property type="match status" value="1"/>
</dbReference>
<dbReference type="Gene3D" id="3.60.15.10">
    <property type="entry name" value="Ribonuclease Z/Hydroxyacylglutathione hydrolase-like"/>
    <property type="match status" value="1"/>
</dbReference>
<keyword evidence="3 12" id="KW-0698">rRNA processing</keyword>
<evidence type="ECO:0000256" key="7">
    <source>
        <dbReference type="ARBA" id="ARBA00022801"/>
    </source>
</evidence>
<evidence type="ECO:0000256" key="11">
    <source>
        <dbReference type="ARBA" id="ARBA00065702"/>
    </source>
</evidence>
<evidence type="ECO:0000313" key="19">
    <source>
        <dbReference type="Proteomes" id="UP000070376"/>
    </source>
</evidence>
<keyword evidence="5 13" id="KW-0479">Metal-binding</keyword>
<dbReference type="GO" id="GO:0006364">
    <property type="term" value="P:rRNA processing"/>
    <property type="evidence" value="ECO:0007669"/>
    <property type="project" value="UniProtKB-UniRule"/>
</dbReference>
<dbReference type="Gene3D" id="3.40.50.10710">
    <property type="entry name" value="Metallo-hydrolase/oxidoreductase"/>
    <property type="match status" value="1"/>
</dbReference>
<feature type="binding site" evidence="16">
    <location>
        <position position="444"/>
    </location>
    <ligand>
        <name>Ca(2+)</name>
        <dbReference type="ChEBI" id="CHEBI:29108"/>
    </ligand>
</feature>
<evidence type="ECO:0000256" key="4">
    <source>
        <dbReference type="ARBA" id="ARBA00022722"/>
    </source>
</evidence>
<dbReference type="RefSeq" id="WP_061087333.1">
    <property type="nucleotide sequence ID" value="NZ_KQ955938.1"/>
</dbReference>
<comment type="subunit">
    <text evidence="11">Unclear whether it forms homodimers or belongs to a larger complex. According to probably does not form homodimers, while shows homodimer formation. Both reports show RNase J1 and J2 interaction, probably as a heterotetramer shows it is a component of a possible RNA degradosome complex composed of rny, rnjA, rnjB, pnp, pfkA and eno, while finds no evidence of an RNA degradosome complex.</text>
</comment>
<dbReference type="Gene3D" id="3.10.20.580">
    <property type="match status" value="1"/>
</dbReference>
<dbReference type="InterPro" id="IPR042173">
    <property type="entry name" value="RNase_J_2"/>
</dbReference>
<dbReference type="EMBL" id="LRPN01000211">
    <property type="protein sequence ID" value="KWZ76249.1"/>
    <property type="molecule type" value="Genomic_DNA"/>
</dbReference>
<dbReference type="PANTHER" id="PTHR43694:SF4">
    <property type="entry name" value="RIBONUCLEASE J 2"/>
    <property type="match status" value="1"/>
</dbReference>
<sequence>MRKEKNETIKVIPLGGIGEIGKNMYVVETGEDLFVLDAGLMLPEDEMLGIDIVIPDFTYLMENRQRIKGIFLTHGHEDAIGALPYILMKLNVPVYATKFTVALAKEKLKELKVKKHIRFTEIDADTVLHFEACDIRFFKTTHSIPDSVGICISTSKGNIVYTGDFKFDQELGGHYRSEIGKMSKIGEEGVLLLLSDSTEAEHPGYTTHESVVAEEITDAFYDAKGRIIIASFASNLIRVQQVLDAASATGRKVAFVGNYLEKIYKIALKLGYLQARTEDLIIPLQQISKYRDEELAILTTGSQGEPFLVLQKMAKKNHKQVNIQKGDTVILATTPSPGLELFMAKTIDLLYRAGADVYAGDRKIHVTGHGCQEDLKLMLDLMRPKYFVPIQGEYRSLYAHAKLAYKTGMPKESVIISSNGEVLEYKHGKFQASSRVASGNILIDGIGVGDVGNIVLRDRKLLSQDGILVVVVTLDKKHKKLAAGPEIISRGFVYVRESEKLISHSSNIVKEVVEQNTSQEAFDWTSIKQGIRDHLSSFLYEQTKRRPMILPIIMEV</sequence>
<dbReference type="InterPro" id="IPR004613">
    <property type="entry name" value="RNase_J"/>
</dbReference>
<dbReference type="InterPro" id="IPR055132">
    <property type="entry name" value="RNase_J_b_CASP"/>
</dbReference>
<dbReference type="InterPro" id="IPR041636">
    <property type="entry name" value="RNase_J_C"/>
</dbReference>
<keyword evidence="4 12" id="KW-0540">Nuclease</keyword>
<feature type="binding site" evidence="16">
    <location>
        <position position="78"/>
    </location>
    <ligand>
        <name>Zn(2+)</name>
        <dbReference type="ChEBI" id="CHEBI:29105"/>
        <label>2</label>
        <note>catalytic</note>
    </ligand>
</feature>
<organism evidence="18 19">
    <name type="scientific">Heyndrickxia coagulans</name>
    <name type="common">Weizmannia coagulans</name>
    <dbReference type="NCBI Taxonomy" id="1398"/>
    <lineage>
        <taxon>Bacteria</taxon>
        <taxon>Bacillati</taxon>
        <taxon>Bacillota</taxon>
        <taxon>Bacilli</taxon>
        <taxon>Bacillales</taxon>
        <taxon>Bacillaceae</taxon>
        <taxon>Heyndrickxia</taxon>
    </lineage>
</organism>
<feature type="domain" description="Metallo-beta-lactamase" evidence="17">
    <location>
        <begin position="21"/>
        <end position="216"/>
    </location>
</feature>
<gene>
    <name evidence="12" type="primary">rnj</name>
    <name evidence="18" type="ORF">HMPREF3213_04002</name>
</gene>
<comment type="cofactor">
    <cofactor evidence="16">
        <name>Ca(2+)</name>
        <dbReference type="ChEBI" id="CHEBI:29108"/>
    </cofactor>
    <text evidence="16">Binds 1 Ca(2+) cation per subunit. Seen in 1 crystal structure, it is not clear if it is physiologically important.</text>
</comment>
<dbReference type="InterPro" id="IPR001279">
    <property type="entry name" value="Metallo-B-lactamas"/>
</dbReference>
<dbReference type="InterPro" id="IPR036866">
    <property type="entry name" value="RibonucZ/Hydroxyglut_hydro"/>
</dbReference>
<dbReference type="SUPFAM" id="SSF56281">
    <property type="entry name" value="Metallo-hydrolase/oxidoreductase"/>
    <property type="match status" value="1"/>
</dbReference>
<feature type="active site" description="Proton acceptor" evidence="14">
    <location>
        <position position="369"/>
    </location>
</feature>
<evidence type="ECO:0000313" key="18">
    <source>
        <dbReference type="EMBL" id="KWZ76249.1"/>
    </source>
</evidence>
<protein>
    <recommendedName>
        <fullName evidence="12 13">Ribonuclease J</fullName>
        <shortName evidence="12">RNase J</shortName>
        <ecNumber evidence="12 13">3.1.-.-</ecNumber>
    </recommendedName>
</protein>
<dbReference type="HAMAP" id="MF_01491">
    <property type="entry name" value="RNase_J_bact"/>
    <property type="match status" value="1"/>
</dbReference>
<keyword evidence="7 12" id="KW-0378">Hydrolase</keyword>
<dbReference type="NCBIfam" id="TIGR00649">
    <property type="entry name" value="MG423"/>
    <property type="match status" value="1"/>
</dbReference>
<evidence type="ECO:0000256" key="12">
    <source>
        <dbReference type="HAMAP-Rule" id="MF_01491"/>
    </source>
</evidence>
<keyword evidence="8 16" id="KW-0862">Zinc</keyword>
<dbReference type="Pfam" id="PF22505">
    <property type="entry name" value="RNase_J_b_CASP"/>
    <property type="match status" value="1"/>
</dbReference>
<feature type="binding site" evidence="16">
    <location>
        <position position="49"/>
    </location>
    <ligand>
        <name>Ca(2+)</name>
        <dbReference type="ChEBI" id="CHEBI:29108"/>
    </ligand>
</feature>
<keyword evidence="6 12" id="KW-0255">Endonuclease</keyword>
<comment type="similarity">
    <text evidence="12 13">Belongs to the metallo-beta-lactamase superfamily. RNA-metabolizing metallo-beta-lactamase-like family. Bacterial RNase J subfamily.</text>
</comment>
<dbReference type="Pfam" id="PF00753">
    <property type="entry name" value="Lactamase_B"/>
    <property type="match status" value="1"/>
</dbReference>
<dbReference type="EC" id="3.1.-.-" evidence="12 13"/>
<reference evidence="19" key="1">
    <citation type="submission" date="2016-01" db="EMBL/GenBank/DDBJ databases">
        <authorList>
            <person name="Mitreva M."/>
            <person name="Pepin K.H."/>
            <person name="Mihindukulasuriya K.A."/>
            <person name="Fulton R."/>
            <person name="Fronick C."/>
            <person name="O'Laughlin M."/>
            <person name="Miner T."/>
            <person name="Herter B."/>
            <person name="Rosa B.A."/>
            <person name="Cordes M."/>
            <person name="Tomlinson C."/>
            <person name="Wollam A."/>
            <person name="Palsikar V.B."/>
            <person name="Mardis E.R."/>
            <person name="Wilson R.K."/>
        </authorList>
    </citation>
    <scope>NUCLEOTIDE SEQUENCE [LARGE SCALE GENOMIC DNA]</scope>
    <source>
        <strain evidence="19">GED7749B</strain>
    </source>
</reference>
<dbReference type="GO" id="GO:0003723">
    <property type="term" value="F:RNA binding"/>
    <property type="evidence" value="ECO:0007669"/>
    <property type="project" value="UniProtKB-UniRule"/>
</dbReference>
<dbReference type="GO" id="GO:0004534">
    <property type="term" value="F:5'-3' RNA exonuclease activity"/>
    <property type="evidence" value="ECO:0007669"/>
    <property type="project" value="UniProtKB-UniRule"/>
</dbReference>
<accession>A0A133K9S0</accession>
<feature type="binding site" evidence="16">
    <location>
        <position position="76"/>
    </location>
    <ligand>
        <name>Zn(2+)</name>
        <dbReference type="ChEBI" id="CHEBI:29105"/>
        <label>1</label>
        <note>catalytic</note>
    </ligand>
</feature>
<dbReference type="PATRIC" id="fig|1398.22.peg.4008"/>
<comment type="cofactor">
    <cofactor evidence="13 16">
        <name>Zn(2+)</name>
        <dbReference type="ChEBI" id="CHEBI:29105"/>
    </cofactor>
    <text evidence="13 16">Binds 2 Zn(2+) ions per subunit. It is not clear if Zn(2+) or Mg(2+) is physiologically important.</text>
</comment>
<dbReference type="GO" id="GO:0008270">
    <property type="term" value="F:zinc ion binding"/>
    <property type="evidence" value="ECO:0007669"/>
    <property type="project" value="InterPro"/>
</dbReference>
<feature type="binding site" evidence="15">
    <location>
        <begin position="233"/>
        <end position="235"/>
    </location>
    <ligand>
        <name>substrate</name>
    </ligand>
</feature>
<name>A0A133K9S0_HEYCO</name>
<comment type="function">
    <text evidence="12">An RNase that has 5'-3' exonuclease and possibly endonuclease activity. Involved in maturation of rRNA and in some organisms also mRNA maturation and/or decay.</text>
</comment>
<dbReference type="PIRSF" id="PIRSF004803">
    <property type="entry name" value="RnjA"/>
    <property type="match status" value="1"/>
</dbReference>
<dbReference type="AlphaFoldDB" id="A0A133K9S0"/>
<evidence type="ECO:0000256" key="13">
    <source>
        <dbReference type="PIRNR" id="PIRNR004803"/>
    </source>
</evidence>
<feature type="binding site" evidence="16">
    <location>
        <position position="164"/>
    </location>
    <ligand>
        <name>Zn(2+)</name>
        <dbReference type="ChEBI" id="CHEBI:29105"/>
        <label>2</label>
        <note>catalytic</note>
    </ligand>
</feature>
<evidence type="ECO:0000256" key="1">
    <source>
        <dbReference type="ARBA" id="ARBA00004496"/>
    </source>
</evidence>
<feature type="active site" description="Proton donor" evidence="14">
    <location>
        <position position="196"/>
    </location>
</feature>
<feature type="binding site" evidence="16">
    <location>
        <position position="142"/>
    </location>
    <ligand>
        <name>Zn(2+)</name>
        <dbReference type="ChEBI" id="CHEBI:29105"/>
        <label>1</label>
        <note>catalytic</note>
    </ligand>
</feature>
<keyword evidence="2 12" id="KW-0963">Cytoplasm</keyword>
<dbReference type="CDD" id="cd07714">
    <property type="entry name" value="RNaseJ_MBL-fold"/>
    <property type="match status" value="1"/>
</dbReference>
<dbReference type="GO" id="GO:0006397">
    <property type="term" value="P:mRNA processing"/>
    <property type="evidence" value="ECO:0007669"/>
    <property type="project" value="UniProtKB-ARBA"/>
</dbReference>
<evidence type="ECO:0000256" key="15">
    <source>
        <dbReference type="PIRSR" id="PIRSR004803-2"/>
    </source>
</evidence>
<comment type="subunit">
    <text evidence="12">Homodimer, may be a subunit of the RNA degradosome.</text>
</comment>
<evidence type="ECO:0000256" key="3">
    <source>
        <dbReference type="ARBA" id="ARBA00022552"/>
    </source>
</evidence>
<comment type="subcellular location">
    <subcellularLocation>
        <location evidence="1 12 13">Cytoplasm</location>
    </subcellularLocation>
</comment>
<dbReference type="GO" id="GO:0004521">
    <property type="term" value="F:RNA endonuclease activity"/>
    <property type="evidence" value="ECO:0007669"/>
    <property type="project" value="UniProtKB-UniRule"/>
</dbReference>
<evidence type="ECO:0000256" key="8">
    <source>
        <dbReference type="ARBA" id="ARBA00022833"/>
    </source>
</evidence>
<feature type="binding site" evidence="15">
    <location>
        <begin position="365"/>
        <end position="369"/>
    </location>
    <ligand>
        <name>substrate</name>
    </ligand>
</feature>
<feature type="binding site" evidence="16">
    <location>
        <position position="51"/>
    </location>
    <ligand>
        <name>Ca(2+)</name>
        <dbReference type="ChEBI" id="CHEBI:29108"/>
    </ligand>
</feature>
<dbReference type="GO" id="GO:0005737">
    <property type="term" value="C:cytoplasm"/>
    <property type="evidence" value="ECO:0007669"/>
    <property type="project" value="UniProtKB-SubCell"/>
</dbReference>
<keyword evidence="16" id="KW-0106">Calcium</keyword>
<evidence type="ECO:0000256" key="6">
    <source>
        <dbReference type="ARBA" id="ARBA00022759"/>
    </source>
</evidence>
<evidence type="ECO:0000256" key="5">
    <source>
        <dbReference type="ARBA" id="ARBA00022723"/>
    </source>
</evidence>
<comment type="caution">
    <text evidence="12">Lacks conserved residue(s) required for the propagation of feature annotation.</text>
</comment>
<dbReference type="PANTHER" id="PTHR43694">
    <property type="entry name" value="RIBONUCLEASE J"/>
    <property type="match status" value="1"/>
</dbReference>